<dbReference type="RefSeq" id="WP_095723687.1">
    <property type="nucleotide sequence ID" value="NZ_NTFS01000299.1"/>
</dbReference>
<comment type="caution">
    <text evidence="3">The sequence shown here is derived from an EMBL/GenBank/DDBJ whole genome shotgun (WGS) entry which is preliminary data.</text>
</comment>
<sequence>MKRIIRSNALETSVTTVNANNLSESLQTMLNQPPSSVAHLLLLSSILFLAMALTWVWSARIEEIGQIPGKLVPIDSENVQEASSNIAEIAETQLKQNDSQFVLKFDVQNQHLTEIQTKLNQIHALMVNTYLTDSTNTHKPIKQTKSALRFTTTAADNTSVTKLDTANIFSNISHNLFPKTTKNSLIQLELQQEIQQLRKDISQLQIQLTKTHNRLSKIQTKIKQSLQNNSVNKHREKPTKNQALVLVTALPERITNFIDSGDKVQILLDAKLQQNPEIIFGKVISIVTDRETNENCKLNLNVNKNNLPQIVSKQKQASKCKMMISSKKTPPAKVKLVRNYLMTDIFFDFNQN</sequence>
<evidence type="ECO:0000313" key="4">
    <source>
        <dbReference type="Proteomes" id="UP000218238"/>
    </source>
</evidence>
<feature type="transmembrane region" description="Helical" evidence="2">
    <location>
        <begin position="37"/>
        <end position="57"/>
    </location>
</feature>
<protein>
    <recommendedName>
        <fullName evidence="5">HlyD family secretion protein</fullName>
    </recommendedName>
</protein>
<dbReference type="EMBL" id="NTFS01000299">
    <property type="protein sequence ID" value="PAX51987.1"/>
    <property type="molecule type" value="Genomic_DNA"/>
</dbReference>
<feature type="coiled-coil region" evidence="1">
    <location>
        <begin position="187"/>
        <end position="214"/>
    </location>
</feature>
<dbReference type="AlphaFoldDB" id="A0A2A2TDV7"/>
<keyword evidence="1" id="KW-0175">Coiled coil</keyword>
<evidence type="ECO:0000313" key="3">
    <source>
        <dbReference type="EMBL" id="PAX51987.1"/>
    </source>
</evidence>
<evidence type="ECO:0000256" key="2">
    <source>
        <dbReference type="SAM" id="Phobius"/>
    </source>
</evidence>
<gene>
    <name evidence="3" type="ORF">CK510_21790</name>
</gene>
<keyword evidence="2" id="KW-1133">Transmembrane helix</keyword>
<keyword evidence="2" id="KW-0812">Transmembrane</keyword>
<organism evidence="3 4">
    <name type="scientific">Brunnivagina elsteri CCALA 953</name>
    <dbReference type="NCBI Taxonomy" id="987040"/>
    <lineage>
        <taxon>Bacteria</taxon>
        <taxon>Bacillati</taxon>
        <taxon>Cyanobacteriota</taxon>
        <taxon>Cyanophyceae</taxon>
        <taxon>Nostocales</taxon>
        <taxon>Calotrichaceae</taxon>
        <taxon>Brunnivagina</taxon>
    </lineage>
</organism>
<dbReference type="Proteomes" id="UP000218238">
    <property type="component" value="Unassembled WGS sequence"/>
</dbReference>
<evidence type="ECO:0000256" key="1">
    <source>
        <dbReference type="SAM" id="Coils"/>
    </source>
</evidence>
<name>A0A2A2TDV7_9CYAN</name>
<dbReference type="OrthoDB" id="517700at2"/>
<reference evidence="3 4" key="1">
    <citation type="submission" date="2017-08" db="EMBL/GenBank/DDBJ databases">
        <title>Draft genome sequence of filamentous cyanobacterium Calothrix elsteri CCALA 953.</title>
        <authorList>
            <person name="Gagunashvili A.N."/>
            <person name="Elster J."/>
            <person name="Andresson O.S."/>
        </authorList>
    </citation>
    <scope>NUCLEOTIDE SEQUENCE [LARGE SCALE GENOMIC DNA]</scope>
    <source>
        <strain evidence="3 4">CCALA 953</strain>
    </source>
</reference>
<proteinExistence type="predicted"/>
<keyword evidence="4" id="KW-1185">Reference proteome</keyword>
<accession>A0A2A2TDV7</accession>
<evidence type="ECO:0008006" key="5">
    <source>
        <dbReference type="Google" id="ProtNLM"/>
    </source>
</evidence>
<keyword evidence="2" id="KW-0472">Membrane</keyword>